<dbReference type="Gene3D" id="3.30.950.30">
    <property type="entry name" value="Schlafen, AAA domain"/>
    <property type="match status" value="1"/>
</dbReference>
<evidence type="ECO:0000313" key="2">
    <source>
        <dbReference type="EMBL" id="EEJ71509.1"/>
    </source>
</evidence>
<evidence type="ECO:0000256" key="1">
    <source>
        <dbReference type="SAM" id="Coils"/>
    </source>
</evidence>
<evidence type="ECO:0000313" key="3">
    <source>
        <dbReference type="Proteomes" id="UP000005583"/>
    </source>
</evidence>
<sequence>MKILNKLLQNVESEIVEFKEAKNNFDLDKLGKYVSAISNEANLRSKRYG</sequence>
<protein>
    <submittedName>
        <fullName evidence="2">Uncharacterized protein</fullName>
    </submittedName>
</protein>
<proteinExistence type="predicted"/>
<dbReference type="eggNOG" id="COG2865">
    <property type="taxonomic scope" value="Bacteria"/>
</dbReference>
<dbReference type="EMBL" id="ACGU01000071">
    <property type="protein sequence ID" value="EEJ71509.1"/>
    <property type="molecule type" value="Genomic_DNA"/>
</dbReference>
<dbReference type="InterPro" id="IPR038461">
    <property type="entry name" value="Schlafen_AlbA_2_dom_sf"/>
</dbReference>
<accession>C2EPN7</accession>
<gene>
    <name evidence="2" type="ORF">HMPREF0548_1633</name>
</gene>
<reference evidence="2 3" key="1">
    <citation type="submission" date="2009-01" db="EMBL/GenBank/DDBJ databases">
        <authorList>
            <person name="Qin X."/>
            <person name="Bachman B."/>
            <person name="Battles P."/>
            <person name="Bell A."/>
            <person name="Bess C."/>
            <person name="Bickham C."/>
            <person name="Chaboub L."/>
            <person name="Chen D."/>
            <person name="Coyle M."/>
            <person name="Deiros D.R."/>
            <person name="Dinh H."/>
            <person name="Forbes L."/>
            <person name="Fowler G."/>
            <person name="Francisco L."/>
            <person name="Fu Q."/>
            <person name="Gubbala S."/>
            <person name="Hale W."/>
            <person name="Han Y."/>
            <person name="Hemphill L."/>
            <person name="Highlander S.K."/>
            <person name="Hirani K."/>
            <person name="Hogues M."/>
            <person name="Jackson L."/>
            <person name="Jakkamsetti A."/>
            <person name="Javaid M."/>
            <person name="Jiang H."/>
            <person name="Korchina V."/>
            <person name="Kovar C."/>
            <person name="Lara F."/>
            <person name="Lee S."/>
            <person name="Mata R."/>
            <person name="Mathew T."/>
            <person name="Moen C."/>
            <person name="Morales K."/>
            <person name="Munidasa M."/>
            <person name="Nazareth L."/>
            <person name="Ngo R."/>
            <person name="Nguyen L."/>
            <person name="Okwuonu G."/>
            <person name="Ongeri F."/>
            <person name="Patil S."/>
            <person name="Petrosino J."/>
            <person name="Pham C."/>
            <person name="Pham P."/>
            <person name="Pu L.-L."/>
            <person name="Puazo M."/>
            <person name="Raj R."/>
            <person name="Reid J."/>
            <person name="Rouhana J."/>
            <person name="Saada N."/>
            <person name="Shang Y."/>
            <person name="Simmons D."/>
            <person name="Thornton R."/>
            <person name="Warren J."/>
            <person name="Weissenberger G."/>
            <person name="Zhang J."/>
            <person name="Zhang L."/>
            <person name="Zhou C."/>
            <person name="Zhu D."/>
            <person name="Muzny D."/>
            <person name="Worley K."/>
            <person name="Gibbs R."/>
        </authorList>
    </citation>
    <scope>NUCLEOTIDE SEQUENCE [LARGE SCALE GENOMIC DNA]</scope>
    <source>
        <strain evidence="2 3">DSM 16047</strain>
    </source>
</reference>
<name>C2EPN7_9LACO</name>
<keyword evidence="1" id="KW-0175">Coiled coil</keyword>
<dbReference type="AlphaFoldDB" id="C2EPN7"/>
<feature type="coiled-coil region" evidence="1">
    <location>
        <begin position="1"/>
        <end position="28"/>
    </location>
</feature>
<comment type="caution">
    <text evidence="2">The sequence shown here is derived from an EMBL/GenBank/DDBJ whole genome shotgun (WGS) entry which is preliminary data.</text>
</comment>
<dbReference type="HOGENOM" id="CLU_3137149_0_0_9"/>
<keyword evidence="3" id="KW-1185">Reference proteome</keyword>
<dbReference type="Proteomes" id="UP000005583">
    <property type="component" value="Unassembled WGS sequence"/>
</dbReference>
<organism evidence="2 3">
    <name type="scientific">Lactobacillus ultunensis DSM 16047</name>
    <dbReference type="NCBI Taxonomy" id="525365"/>
    <lineage>
        <taxon>Bacteria</taxon>
        <taxon>Bacillati</taxon>
        <taxon>Bacillota</taxon>
        <taxon>Bacilli</taxon>
        <taxon>Lactobacillales</taxon>
        <taxon>Lactobacillaceae</taxon>
        <taxon>Lactobacillus</taxon>
    </lineage>
</organism>
<dbReference type="STRING" id="525365.HMPREF0548_1633"/>